<dbReference type="EMBL" id="LJIJ01001471">
    <property type="protein sequence ID" value="ODM91628.1"/>
    <property type="molecule type" value="Genomic_DNA"/>
</dbReference>
<dbReference type="AlphaFoldDB" id="A0A1D2MF63"/>
<dbReference type="GO" id="GO:0046983">
    <property type="term" value="F:protein dimerization activity"/>
    <property type="evidence" value="ECO:0007669"/>
    <property type="project" value="InterPro"/>
</dbReference>
<feature type="region of interest" description="Disordered" evidence="6">
    <location>
        <begin position="409"/>
        <end position="477"/>
    </location>
</feature>
<evidence type="ECO:0000313" key="8">
    <source>
        <dbReference type="EMBL" id="ODM91628.1"/>
    </source>
</evidence>
<dbReference type="OMA" id="SSRGRTX"/>
<dbReference type="Pfam" id="PF00010">
    <property type="entry name" value="HLH"/>
    <property type="match status" value="1"/>
</dbReference>
<feature type="compositionally biased region" description="Polar residues" evidence="6">
    <location>
        <begin position="251"/>
        <end position="267"/>
    </location>
</feature>
<dbReference type="InterPro" id="IPR011598">
    <property type="entry name" value="bHLH_dom"/>
</dbReference>
<feature type="compositionally biased region" description="Low complexity" evidence="6">
    <location>
        <begin position="196"/>
        <end position="206"/>
    </location>
</feature>
<feature type="region of interest" description="Disordered" evidence="6">
    <location>
        <begin position="137"/>
        <end position="308"/>
    </location>
</feature>
<protein>
    <submittedName>
        <fullName evidence="8">Transcription factor 12</fullName>
    </submittedName>
</protein>
<keyword evidence="5" id="KW-0539">Nucleus</keyword>
<accession>A0A1D2MF63</accession>
<evidence type="ECO:0000256" key="4">
    <source>
        <dbReference type="ARBA" id="ARBA00023163"/>
    </source>
</evidence>
<keyword evidence="4" id="KW-0804">Transcription</keyword>
<evidence type="ECO:0000256" key="2">
    <source>
        <dbReference type="ARBA" id="ARBA00023015"/>
    </source>
</evidence>
<dbReference type="SUPFAM" id="SSF47459">
    <property type="entry name" value="HLH, helix-loop-helix DNA-binding domain"/>
    <property type="match status" value="1"/>
</dbReference>
<dbReference type="GO" id="GO:0000978">
    <property type="term" value="F:RNA polymerase II cis-regulatory region sequence-specific DNA binding"/>
    <property type="evidence" value="ECO:0007669"/>
    <property type="project" value="TreeGrafter"/>
</dbReference>
<dbReference type="GO" id="GO:0005667">
    <property type="term" value="C:transcription regulator complex"/>
    <property type="evidence" value="ECO:0007669"/>
    <property type="project" value="TreeGrafter"/>
</dbReference>
<evidence type="ECO:0000259" key="7">
    <source>
        <dbReference type="PROSITE" id="PS50888"/>
    </source>
</evidence>
<dbReference type="STRING" id="48709.A0A1D2MF63"/>
<evidence type="ECO:0000256" key="3">
    <source>
        <dbReference type="ARBA" id="ARBA00023125"/>
    </source>
</evidence>
<dbReference type="PROSITE" id="PS50888">
    <property type="entry name" value="BHLH"/>
    <property type="match status" value="1"/>
</dbReference>
<comment type="subcellular location">
    <subcellularLocation>
        <location evidence="1">Nucleus</location>
    </subcellularLocation>
</comment>
<feature type="compositionally biased region" description="Basic and acidic residues" evidence="6">
    <location>
        <begin position="541"/>
        <end position="551"/>
    </location>
</feature>
<reference evidence="8 9" key="1">
    <citation type="journal article" date="2016" name="Genome Biol. Evol.">
        <title>Gene Family Evolution Reflects Adaptation to Soil Environmental Stressors in the Genome of the Collembolan Orchesella cincta.</title>
        <authorList>
            <person name="Faddeeva-Vakhrusheva A."/>
            <person name="Derks M.F."/>
            <person name="Anvar S.Y."/>
            <person name="Agamennone V."/>
            <person name="Suring W."/>
            <person name="Smit S."/>
            <person name="van Straalen N.M."/>
            <person name="Roelofs D."/>
        </authorList>
    </citation>
    <scope>NUCLEOTIDE SEQUENCE [LARGE SCALE GENOMIC DNA]</scope>
    <source>
        <tissue evidence="8">Mixed pool</tissue>
    </source>
</reference>
<feature type="domain" description="BHLH" evidence="7">
    <location>
        <begin position="470"/>
        <end position="523"/>
    </location>
</feature>
<gene>
    <name evidence="8" type="ORF">Ocin01_15054</name>
</gene>
<feature type="compositionally biased region" description="Polar residues" evidence="6">
    <location>
        <begin position="576"/>
        <end position="587"/>
    </location>
</feature>
<dbReference type="GO" id="GO:0000785">
    <property type="term" value="C:chromatin"/>
    <property type="evidence" value="ECO:0007669"/>
    <property type="project" value="TreeGrafter"/>
</dbReference>
<dbReference type="InterPro" id="IPR051098">
    <property type="entry name" value="NeuroDiff_E-box_TFs"/>
</dbReference>
<dbReference type="GO" id="GO:0005634">
    <property type="term" value="C:nucleus"/>
    <property type="evidence" value="ECO:0007669"/>
    <property type="project" value="UniProtKB-SubCell"/>
</dbReference>
<proteinExistence type="predicted"/>
<evidence type="ECO:0000256" key="6">
    <source>
        <dbReference type="SAM" id="MobiDB-lite"/>
    </source>
</evidence>
<sequence length="587" mass="63031">MTSAFVKYSKTYGSHIVFKVSHGGYTFSQRCKSRDQKSEYYYCDRRDVCNASVILRNGKWSYGRAETSCVHTYHLPDEEFGAEEFTQDSPRGYASPKGPGLGYPDSTFYMDGSGNGDWNNSGTPSYSAYNTSMMSTHLPQSTYPPPNGGPIGVSTNPMHLPPGHDPMGPYNHSGIPANGEPPMIASSLPPMSSFRPNPAGPGASGQQPPPLPPPSTVNNTTSPMYNSHSPNIGPPPPPQAGDTVGKALASIYTTDHSASSSSPCTPVNSPPPLTSSGPPGWGAGSSGGVTPFTPANHPPTSPGYPERALHMPVPEQQRLDDAIGILRDHAEGSRMEERLDDAINVLRNHAESPHPSFHGMTNVPPHSAAQQHSNGLLGYPPPLESHIVQPSWKYELCWSSPAGLWSLSSHSAAPTSDPIESMKLERANPATSTTKSKKRKELVHEDVKGDLLGLGSNNSSASTTSSHSSAAVKGAKRSRRIRIRDINEALKELGRMCMQHLKSDKPQTKLGILNMAVEVIMQLEQQVRERNLNPKAACLKRREEEKAEDGPKIPGHPLAPPHLAPPFSSMGVPSNPGMNQSATQLGH</sequence>
<keyword evidence="9" id="KW-1185">Reference proteome</keyword>
<feature type="compositionally biased region" description="Low complexity" evidence="6">
    <location>
        <begin position="456"/>
        <end position="471"/>
    </location>
</feature>
<dbReference type="InterPro" id="IPR036638">
    <property type="entry name" value="HLH_DNA-bd_sf"/>
</dbReference>
<dbReference type="PANTHER" id="PTHR11793">
    <property type="entry name" value="BASIC HELIX-LOOP-HELIX TRANSCRIPTION FACTOR"/>
    <property type="match status" value="1"/>
</dbReference>
<dbReference type="OrthoDB" id="10034090at2759"/>
<dbReference type="Gene3D" id="4.10.280.10">
    <property type="entry name" value="Helix-loop-helix DNA-binding domain"/>
    <property type="match status" value="1"/>
</dbReference>
<feature type="region of interest" description="Disordered" evidence="6">
    <location>
        <begin position="541"/>
        <end position="587"/>
    </location>
</feature>
<dbReference type="Proteomes" id="UP000094527">
    <property type="component" value="Unassembled WGS sequence"/>
</dbReference>
<evidence type="ECO:0000256" key="5">
    <source>
        <dbReference type="ARBA" id="ARBA00023242"/>
    </source>
</evidence>
<organism evidence="8 9">
    <name type="scientific">Orchesella cincta</name>
    <name type="common">Springtail</name>
    <name type="synonym">Podura cincta</name>
    <dbReference type="NCBI Taxonomy" id="48709"/>
    <lineage>
        <taxon>Eukaryota</taxon>
        <taxon>Metazoa</taxon>
        <taxon>Ecdysozoa</taxon>
        <taxon>Arthropoda</taxon>
        <taxon>Hexapoda</taxon>
        <taxon>Collembola</taxon>
        <taxon>Entomobryomorpha</taxon>
        <taxon>Entomobryoidea</taxon>
        <taxon>Orchesellidae</taxon>
        <taxon>Orchesellinae</taxon>
        <taxon>Orchesella</taxon>
    </lineage>
</organism>
<dbReference type="SMART" id="SM00353">
    <property type="entry name" value="HLH"/>
    <property type="match status" value="1"/>
</dbReference>
<dbReference type="GO" id="GO:0000981">
    <property type="term" value="F:DNA-binding transcription factor activity, RNA polymerase II-specific"/>
    <property type="evidence" value="ECO:0007669"/>
    <property type="project" value="TreeGrafter"/>
</dbReference>
<keyword evidence="2" id="KW-0805">Transcription regulation</keyword>
<evidence type="ECO:0000313" key="9">
    <source>
        <dbReference type="Proteomes" id="UP000094527"/>
    </source>
</evidence>
<keyword evidence="3" id="KW-0238">DNA-binding</keyword>
<name>A0A1D2MF63_ORCCI</name>
<evidence type="ECO:0000256" key="1">
    <source>
        <dbReference type="ARBA" id="ARBA00004123"/>
    </source>
</evidence>
<comment type="caution">
    <text evidence="8">The sequence shown here is derived from an EMBL/GenBank/DDBJ whole genome shotgun (WGS) entry which is preliminary data.</text>
</comment>
<dbReference type="PANTHER" id="PTHR11793:SF13">
    <property type="entry name" value="PROTEIN DAUGHTERLESS"/>
    <property type="match status" value="1"/>
</dbReference>